<evidence type="ECO:0000259" key="1">
    <source>
        <dbReference type="PROSITE" id="PS50004"/>
    </source>
</evidence>
<feature type="domain" description="C2" evidence="1">
    <location>
        <begin position="1"/>
        <end position="154"/>
    </location>
</feature>
<gene>
    <name evidence="2" type="ORF">OLC1_LOCUS17347</name>
</gene>
<reference evidence="2" key="1">
    <citation type="submission" date="2023-03" db="EMBL/GenBank/DDBJ databases">
        <authorList>
            <person name="Julca I."/>
        </authorList>
    </citation>
    <scope>NUCLEOTIDE SEQUENCE</scope>
</reference>
<dbReference type="PROSITE" id="PS50004">
    <property type="entry name" value="C2"/>
    <property type="match status" value="1"/>
</dbReference>
<dbReference type="AlphaFoldDB" id="A0AAV1DP34"/>
<dbReference type="CDD" id="cd00030">
    <property type="entry name" value="C2"/>
    <property type="match status" value="1"/>
</dbReference>
<name>A0AAV1DP34_OLDCO</name>
<dbReference type="EMBL" id="OX459123">
    <property type="protein sequence ID" value="CAI9109444.1"/>
    <property type="molecule type" value="Genomic_DNA"/>
</dbReference>
<accession>A0AAV1DP34</accession>
<proteinExistence type="predicted"/>
<dbReference type="PANTHER" id="PTHR35503:SF2">
    <property type="entry name" value="OS04G0455700 PROTEIN"/>
    <property type="match status" value="1"/>
</dbReference>
<sequence>MKMAASSSDQSLSSLNFEVNIIRAKNIDFNNKSSSSGDLFVRCYLSSGNNNQRVQLNTKEIPSSPSSSTFDHDLFWNECFSLECLGNERSISSLRQEGNVVFELRWRRSNNASNGSFLGKFLTGGSNSSKVLGTAQIPWKNVFESTNIEIETWVPLISSKNHSKVINQDVKPPKLQVRMKVEVPKKKIIETRRCEEKESPSSSSCGCKDGCGCNGVDYIDYDFFGLGFALDTFED</sequence>
<dbReference type="Proteomes" id="UP001161247">
    <property type="component" value="Chromosome 6"/>
</dbReference>
<evidence type="ECO:0000313" key="2">
    <source>
        <dbReference type="EMBL" id="CAI9109444.1"/>
    </source>
</evidence>
<dbReference type="PANTHER" id="PTHR35503">
    <property type="entry name" value="OSJNBA0006M15.15 PROTEIN"/>
    <property type="match status" value="1"/>
</dbReference>
<dbReference type="InterPro" id="IPR000008">
    <property type="entry name" value="C2_dom"/>
</dbReference>
<keyword evidence="3" id="KW-1185">Reference proteome</keyword>
<protein>
    <submittedName>
        <fullName evidence="2">OLC1v1009267C1</fullName>
    </submittedName>
</protein>
<dbReference type="SMART" id="SM00239">
    <property type="entry name" value="C2"/>
    <property type="match status" value="1"/>
</dbReference>
<organism evidence="2 3">
    <name type="scientific">Oldenlandia corymbosa var. corymbosa</name>
    <dbReference type="NCBI Taxonomy" id="529605"/>
    <lineage>
        <taxon>Eukaryota</taxon>
        <taxon>Viridiplantae</taxon>
        <taxon>Streptophyta</taxon>
        <taxon>Embryophyta</taxon>
        <taxon>Tracheophyta</taxon>
        <taxon>Spermatophyta</taxon>
        <taxon>Magnoliopsida</taxon>
        <taxon>eudicotyledons</taxon>
        <taxon>Gunneridae</taxon>
        <taxon>Pentapetalae</taxon>
        <taxon>asterids</taxon>
        <taxon>lamiids</taxon>
        <taxon>Gentianales</taxon>
        <taxon>Rubiaceae</taxon>
        <taxon>Rubioideae</taxon>
        <taxon>Spermacoceae</taxon>
        <taxon>Hedyotis-Oldenlandia complex</taxon>
        <taxon>Oldenlandia</taxon>
    </lineage>
</organism>
<evidence type="ECO:0000313" key="3">
    <source>
        <dbReference type="Proteomes" id="UP001161247"/>
    </source>
</evidence>
<dbReference type="InterPro" id="IPR035892">
    <property type="entry name" value="C2_domain_sf"/>
</dbReference>
<dbReference type="SUPFAM" id="SSF49562">
    <property type="entry name" value="C2 domain (Calcium/lipid-binding domain, CaLB)"/>
    <property type="match status" value="1"/>
</dbReference>
<dbReference type="Gene3D" id="2.60.40.150">
    <property type="entry name" value="C2 domain"/>
    <property type="match status" value="1"/>
</dbReference>